<dbReference type="Proteomes" id="UP000321408">
    <property type="component" value="Chromosome"/>
</dbReference>
<gene>
    <name evidence="2" type="ORF">DSAG12_01794</name>
</gene>
<sequence length="196" mass="22402">MAELEITFRKAITALTDADVKYVIVGGLAAILRGSPRNTSDIDVIIENEPNLHEKLIKAFKAQDFEVMESQLKLAIDEGFNTSIFIKDSIIRIDLKIAKNSDEIEVIKDSETWNFQDLHFPIASIEQILYGKILYLGDIKDLSDDELLDFNDVRDFVNIYQSAKSINMAWLKMKVKKKGIIETFNRILAKAKENFE</sequence>
<organism evidence="2 3">
    <name type="scientific">Promethearchaeum syntrophicum</name>
    <dbReference type="NCBI Taxonomy" id="2594042"/>
    <lineage>
        <taxon>Archaea</taxon>
        <taxon>Promethearchaeati</taxon>
        <taxon>Promethearchaeota</taxon>
        <taxon>Promethearchaeia</taxon>
        <taxon>Promethearchaeales</taxon>
        <taxon>Promethearchaeaceae</taxon>
        <taxon>Promethearchaeum</taxon>
    </lineage>
</organism>
<dbReference type="SUPFAM" id="SSF81301">
    <property type="entry name" value="Nucleotidyltransferase"/>
    <property type="match status" value="1"/>
</dbReference>
<dbReference type="GeneID" id="41329787"/>
<proteinExistence type="predicted"/>
<evidence type="ECO:0000259" key="1">
    <source>
        <dbReference type="Pfam" id="PF19502"/>
    </source>
</evidence>
<accession>A0A5B9DBE0</accession>
<evidence type="ECO:0000313" key="2">
    <source>
        <dbReference type="EMBL" id="QEE15966.1"/>
    </source>
</evidence>
<protein>
    <submittedName>
        <fullName evidence="2">DUF6036 family nucleotidyltransferase</fullName>
    </submittedName>
</protein>
<keyword evidence="3" id="KW-1185">Reference proteome</keyword>
<dbReference type="RefSeq" id="WP_147662861.1">
    <property type="nucleotide sequence ID" value="NZ_CP042905.2"/>
</dbReference>
<dbReference type="InterPro" id="IPR043519">
    <property type="entry name" value="NT_sf"/>
</dbReference>
<dbReference type="Gene3D" id="3.30.460.40">
    <property type="match status" value="1"/>
</dbReference>
<dbReference type="AlphaFoldDB" id="A0A5B9DBE0"/>
<dbReference type="InterPro" id="IPR045792">
    <property type="entry name" value="DUF6036"/>
</dbReference>
<evidence type="ECO:0000313" key="3">
    <source>
        <dbReference type="Proteomes" id="UP000321408"/>
    </source>
</evidence>
<dbReference type="Pfam" id="PF19502">
    <property type="entry name" value="DUF6036"/>
    <property type="match status" value="1"/>
</dbReference>
<name>A0A5B9DBE0_9ARCH</name>
<reference evidence="2 3" key="1">
    <citation type="journal article" date="2020" name="Nature">
        <title>Isolation of an archaeon at the prokaryote-eukaryote interface.</title>
        <authorList>
            <person name="Imachi H."/>
            <person name="Nobu M.K."/>
            <person name="Nakahara N."/>
            <person name="Morono Y."/>
            <person name="Ogawara M."/>
            <person name="Takaki Y."/>
            <person name="Takano Y."/>
            <person name="Uematsu K."/>
            <person name="Ikuta T."/>
            <person name="Ito M."/>
            <person name="Matsui Y."/>
            <person name="Miyazaki M."/>
            <person name="Murata K."/>
            <person name="Saito Y."/>
            <person name="Sakai S."/>
            <person name="Song C."/>
            <person name="Tasumi E."/>
            <person name="Yamanaka Y."/>
            <person name="Yamaguchi T."/>
            <person name="Kamagata Y."/>
            <person name="Tamaki H."/>
            <person name="Takai K."/>
        </authorList>
    </citation>
    <scope>NUCLEOTIDE SEQUENCE [LARGE SCALE GENOMIC DNA]</scope>
    <source>
        <strain evidence="2 3">MK-D1</strain>
    </source>
</reference>
<reference evidence="2 3" key="2">
    <citation type="journal article" date="2024" name="Int. J. Syst. Evol. Microbiol.">
        <title>Promethearchaeum syntrophicum gen. nov., sp. nov., an anaerobic, obligately syntrophic archaeon, the first isolate of the lineage 'Asgard' archaea, and proposal of the new archaeal phylum Promethearchaeota phyl. nov. and kingdom Promethearchaeati regn. nov.</title>
        <authorList>
            <person name="Imachi H."/>
            <person name="Nobu M.K."/>
            <person name="Kato S."/>
            <person name="Takaki Y."/>
            <person name="Miyazaki M."/>
            <person name="Miyata M."/>
            <person name="Ogawara M."/>
            <person name="Saito Y."/>
            <person name="Sakai S."/>
            <person name="Tahara Y.O."/>
            <person name="Takano Y."/>
            <person name="Tasumi E."/>
            <person name="Uematsu K."/>
            <person name="Yoshimura T."/>
            <person name="Itoh T."/>
            <person name="Ohkuma M."/>
            <person name="Takai K."/>
        </authorList>
    </citation>
    <scope>NUCLEOTIDE SEQUENCE [LARGE SCALE GENOMIC DNA]</scope>
    <source>
        <strain evidence="2 3">MK-D1</strain>
    </source>
</reference>
<dbReference type="EMBL" id="CP042905">
    <property type="protein sequence ID" value="QEE15966.1"/>
    <property type="molecule type" value="Genomic_DNA"/>
</dbReference>
<dbReference type="OrthoDB" id="42009at2157"/>
<feature type="domain" description="DUF6036" evidence="1">
    <location>
        <begin position="17"/>
        <end position="74"/>
    </location>
</feature>
<dbReference type="KEGG" id="psyt:DSAG12_01794"/>